<dbReference type="AlphaFoldDB" id="A0A3N4L4M9"/>
<evidence type="ECO:0000313" key="3">
    <source>
        <dbReference type="Proteomes" id="UP000277580"/>
    </source>
</evidence>
<evidence type="ECO:0000313" key="2">
    <source>
        <dbReference type="EMBL" id="RPB16728.1"/>
    </source>
</evidence>
<dbReference type="InParanoid" id="A0A3N4L4M9"/>
<dbReference type="Proteomes" id="UP000277580">
    <property type="component" value="Unassembled WGS sequence"/>
</dbReference>
<protein>
    <submittedName>
        <fullName evidence="2">Uncharacterized protein</fullName>
    </submittedName>
</protein>
<dbReference type="OrthoDB" id="10517770at2759"/>
<keyword evidence="3" id="KW-1185">Reference proteome</keyword>
<name>A0A3N4L4M9_9PEZI</name>
<proteinExistence type="predicted"/>
<gene>
    <name evidence="2" type="ORF">P167DRAFT_190526</name>
</gene>
<reference evidence="2 3" key="1">
    <citation type="journal article" date="2018" name="Nat. Ecol. Evol.">
        <title>Pezizomycetes genomes reveal the molecular basis of ectomycorrhizal truffle lifestyle.</title>
        <authorList>
            <person name="Murat C."/>
            <person name="Payen T."/>
            <person name="Noel B."/>
            <person name="Kuo A."/>
            <person name="Morin E."/>
            <person name="Chen J."/>
            <person name="Kohler A."/>
            <person name="Krizsan K."/>
            <person name="Balestrini R."/>
            <person name="Da Silva C."/>
            <person name="Montanini B."/>
            <person name="Hainaut M."/>
            <person name="Levati E."/>
            <person name="Barry K.W."/>
            <person name="Belfiori B."/>
            <person name="Cichocki N."/>
            <person name="Clum A."/>
            <person name="Dockter R.B."/>
            <person name="Fauchery L."/>
            <person name="Guy J."/>
            <person name="Iotti M."/>
            <person name="Le Tacon F."/>
            <person name="Lindquist E.A."/>
            <person name="Lipzen A."/>
            <person name="Malagnac F."/>
            <person name="Mello A."/>
            <person name="Molinier V."/>
            <person name="Miyauchi S."/>
            <person name="Poulain J."/>
            <person name="Riccioni C."/>
            <person name="Rubini A."/>
            <person name="Sitrit Y."/>
            <person name="Splivallo R."/>
            <person name="Traeger S."/>
            <person name="Wang M."/>
            <person name="Zifcakova L."/>
            <person name="Wipf D."/>
            <person name="Zambonelli A."/>
            <person name="Paolocci F."/>
            <person name="Nowrousian M."/>
            <person name="Ottonello S."/>
            <person name="Baldrian P."/>
            <person name="Spatafora J.W."/>
            <person name="Henrissat B."/>
            <person name="Nagy L.G."/>
            <person name="Aury J.M."/>
            <person name="Wincker P."/>
            <person name="Grigoriev I.V."/>
            <person name="Bonfante P."/>
            <person name="Martin F.M."/>
        </authorList>
    </citation>
    <scope>NUCLEOTIDE SEQUENCE [LARGE SCALE GENOMIC DNA]</scope>
    <source>
        <strain evidence="2 3">CCBAS932</strain>
    </source>
</reference>
<dbReference type="EMBL" id="ML119107">
    <property type="protein sequence ID" value="RPB16728.1"/>
    <property type="molecule type" value="Genomic_DNA"/>
</dbReference>
<evidence type="ECO:0000256" key="1">
    <source>
        <dbReference type="SAM" id="MobiDB-lite"/>
    </source>
</evidence>
<feature type="region of interest" description="Disordered" evidence="1">
    <location>
        <begin position="1"/>
        <end position="69"/>
    </location>
</feature>
<accession>A0A3N4L4M9</accession>
<sequence length="69" mass="7671">MSSPPNLPPSHGVDKTLETPKFGTTPRLFDSTPKYDSTPKFGSTTPMKSNLGPIPYRNPQDHARAQRKF</sequence>
<feature type="compositionally biased region" description="Basic and acidic residues" evidence="1">
    <location>
        <begin position="59"/>
        <end position="69"/>
    </location>
</feature>
<organism evidence="2 3">
    <name type="scientific">Morchella conica CCBAS932</name>
    <dbReference type="NCBI Taxonomy" id="1392247"/>
    <lineage>
        <taxon>Eukaryota</taxon>
        <taxon>Fungi</taxon>
        <taxon>Dikarya</taxon>
        <taxon>Ascomycota</taxon>
        <taxon>Pezizomycotina</taxon>
        <taxon>Pezizomycetes</taxon>
        <taxon>Pezizales</taxon>
        <taxon>Morchellaceae</taxon>
        <taxon>Morchella</taxon>
    </lineage>
</organism>